<dbReference type="AlphaFoldDB" id="A0AAP0JAZ6"/>
<evidence type="ECO:0008006" key="4">
    <source>
        <dbReference type="Google" id="ProtNLM"/>
    </source>
</evidence>
<feature type="transmembrane region" description="Helical" evidence="1">
    <location>
        <begin position="27"/>
        <end position="43"/>
    </location>
</feature>
<feature type="transmembrane region" description="Helical" evidence="1">
    <location>
        <begin position="91"/>
        <end position="113"/>
    </location>
</feature>
<feature type="transmembrane region" description="Helical" evidence="1">
    <location>
        <begin position="176"/>
        <end position="196"/>
    </location>
</feature>
<comment type="caution">
    <text evidence="2">The sequence shown here is derived from an EMBL/GenBank/DDBJ whole genome shotgun (WGS) entry which is preliminary data.</text>
</comment>
<proteinExistence type="predicted"/>
<organism evidence="2 3">
    <name type="scientific">Stephania japonica</name>
    <dbReference type="NCBI Taxonomy" id="461633"/>
    <lineage>
        <taxon>Eukaryota</taxon>
        <taxon>Viridiplantae</taxon>
        <taxon>Streptophyta</taxon>
        <taxon>Embryophyta</taxon>
        <taxon>Tracheophyta</taxon>
        <taxon>Spermatophyta</taxon>
        <taxon>Magnoliopsida</taxon>
        <taxon>Ranunculales</taxon>
        <taxon>Menispermaceae</taxon>
        <taxon>Menispermoideae</taxon>
        <taxon>Cissampelideae</taxon>
        <taxon>Stephania</taxon>
    </lineage>
</organism>
<dbReference type="EMBL" id="JBBNAE010000004">
    <property type="protein sequence ID" value="KAK9130235.1"/>
    <property type="molecule type" value="Genomic_DNA"/>
</dbReference>
<accession>A0AAP0JAZ6</accession>
<keyword evidence="1" id="KW-0472">Membrane</keyword>
<dbReference type="PANTHER" id="PTHR33133:SF1">
    <property type="entry name" value="EXPRESSED PROTEIN-RELATED"/>
    <property type="match status" value="1"/>
</dbReference>
<feature type="transmembrane region" description="Helical" evidence="1">
    <location>
        <begin position="235"/>
        <end position="254"/>
    </location>
</feature>
<name>A0AAP0JAZ6_9MAGN</name>
<evidence type="ECO:0000313" key="3">
    <source>
        <dbReference type="Proteomes" id="UP001417504"/>
    </source>
</evidence>
<dbReference type="Proteomes" id="UP001417504">
    <property type="component" value="Unassembled WGS sequence"/>
</dbReference>
<gene>
    <name evidence="2" type="ORF">Sjap_010722</name>
</gene>
<reference evidence="2 3" key="1">
    <citation type="submission" date="2024-01" db="EMBL/GenBank/DDBJ databases">
        <title>Genome assemblies of Stephania.</title>
        <authorList>
            <person name="Yang L."/>
        </authorList>
    </citation>
    <scope>NUCLEOTIDE SEQUENCE [LARGE SCALE GENOMIC DNA]</scope>
    <source>
        <strain evidence="2">QJT</strain>
        <tissue evidence="2">Leaf</tissue>
    </source>
</reference>
<feature type="transmembrane region" description="Helical" evidence="1">
    <location>
        <begin position="143"/>
        <end position="164"/>
    </location>
</feature>
<evidence type="ECO:0000313" key="2">
    <source>
        <dbReference type="EMBL" id="KAK9130235.1"/>
    </source>
</evidence>
<feature type="transmembrane region" description="Helical" evidence="1">
    <location>
        <begin position="274"/>
        <end position="292"/>
    </location>
</feature>
<sequence length="307" mass="34368">MNLRSQILSDILKIFITSIKNFRNNKLLFLSITFITILSSSLLKPLSKDIDTNYNISSSTYDIPTAFTDLLQSTLIKMQESITSLLHGEELLTVVVLSTVSWFSTIVAIYVSAMSHLNKDLTLKNLVLGTQKVWNNYITTSTYGSLLSFIGSIFLFVMTLVGLFMMTSVAFVMPRYLSSALMFVFSIGMLIVPSLLRLYLHVLVTLSLATSVLEEGVYGFQALGKAKRLFRGRKVQVIVICLVFMGISQVFAFALEMGLQKGGMAIEATKAKMIFSSLLNMFSLMVYTVFYFECKESHGKEVELKLT</sequence>
<keyword evidence="3" id="KW-1185">Reference proteome</keyword>
<dbReference type="PANTHER" id="PTHR33133">
    <property type="entry name" value="OS08G0107100 PROTEIN-RELATED"/>
    <property type="match status" value="1"/>
</dbReference>
<keyword evidence="1" id="KW-1133">Transmembrane helix</keyword>
<protein>
    <recommendedName>
        <fullName evidence="4">Transmembrane protein</fullName>
    </recommendedName>
</protein>
<keyword evidence="1" id="KW-0812">Transmembrane</keyword>
<evidence type="ECO:0000256" key="1">
    <source>
        <dbReference type="SAM" id="Phobius"/>
    </source>
</evidence>